<evidence type="ECO:0000256" key="1">
    <source>
        <dbReference type="PROSITE-ProRule" id="PRU00042"/>
    </source>
</evidence>
<accession>A0A8H7LPZ1</accession>
<dbReference type="Gene3D" id="3.30.160.60">
    <property type="entry name" value="Classic Zinc Finger"/>
    <property type="match status" value="1"/>
</dbReference>
<feature type="domain" description="C2H2-type" evidence="2">
    <location>
        <begin position="218"/>
        <end position="246"/>
    </location>
</feature>
<proteinExistence type="predicted"/>
<dbReference type="Proteomes" id="UP000602905">
    <property type="component" value="Unassembled WGS sequence"/>
</dbReference>
<comment type="caution">
    <text evidence="3">The sequence shown here is derived from an EMBL/GenBank/DDBJ whole genome shotgun (WGS) entry which is preliminary data.</text>
</comment>
<dbReference type="AlphaFoldDB" id="A0A8H7LPZ1"/>
<dbReference type="OrthoDB" id="3328606at2759"/>
<feature type="non-terminal residue" evidence="3">
    <location>
        <position position="261"/>
    </location>
</feature>
<keyword evidence="1" id="KW-0862">Zinc</keyword>
<dbReference type="GO" id="GO:0008270">
    <property type="term" value="F:zinc ion binding"/>
    <property type="evidence" value="ECO:0007669"/>
    <property type="project" value="UniProtKB-KW"/>
</dbReference>
<evidence type="ECO:0000313" key="3">
    <source>
        <dbReference type="EMBL" id="KAF8688589.1"/>
    </source>
</evidence>
<name>A0A8H7LPZ1_9AGAM</name>
<dbReference type="PROSITE" id="PS50157">
    <property type="entry name" value="ZINC_FINGER_C2H2_2"/>
    <property type="match status" value="1"/>
</dbReference>
<protein>
    <recommendedName>
        <fullName evidence="2">C2H2-type domain-containing protein</fullName>
    </recommendedName>
</protein>
<evidence type="ECO:0000259" key="2">
    <source>
        <dbReference type="PROSITE" id="PS50157"/>
    </source>
</evidence>
<evidence type="ECO:0000313" key="4">
    <source>
        <dbReference type="Proteomes" id="UP000602905"/>
    </source>
</evidence>
<gene>
    <name evidence="3" type="ORF">RHS03_09656</name>
</gene>
<keyword evidence="1" id="KW-0863">Zinc-finger</keyword>
<organism evidence="3 4">
    <name type="scientific">Rhizoctonia solani</name>
    <dbReference type="NCBI Taxonomy" id="456999"/>
    <lineage>
        <taxon>Eukaryota</taxon>
        <taxon>Fungi</taxon>
        <taxon>Dikarya</taxon>
        <taxon>Basidiomycota</taxon>
        <taxon>Agaricomycotina</taxon>
        <taxon>Agaricomycetes</taxon>
        <taxon>Cantharellales</taxon>
        <taxon>Ceratobasidiaceae</taxon>
        <taxon>Rhizoctonia</taxon>
    </lineage>
</organism>
<keyword evidence="1" id="KW-0479">Metal-binding</keyword>
<dbReference type="SUPFAM" id="SSF57667">
    <property type="entry name" value="beta-beta-alpha zinc fingers"/>
    <property type="match status" value="1"/>
</dbReference>
<sequence length="261" mass="29044">MSSDISQSRIIDGIIDDDALDELFSQLIRNDTGGYPENTSYVTDPTIYSHATDMLPWDNVAQRSVSEAYRFMYAQPHPPEPETVGHIQGISATTFTPSLNYSTTGVTTLATCSIQRGTPILPQDIPGPPTSTADNFDNTNIIMPASGNPPNWMHVPLALYPSEEAITHFVHSYKGETGRRIREVSCSLCVWEGRSKLHDSRPSNLIRHLLRHFKIKIYKCRPCGNQFTTMDQAVVHSVNHHSATRQNAEGTFERLSSVGDN</sequence>
<dbReference type="InterPro" id="IPR036236">
    <property type="entry name" value="Znf_C2H2_sf"/>
</dbReference>
<dbReference type="PROSITE" id="PS00028">
    <property type="entry name" value="ZINC_FINGER_C2H2_1"/>
    <property type="match status" value="1"/>
</dbReference>
<reference evidence="3" key="1">
    <citation type="submission" date="2020-09" db="EMBL/GenBank/DDBJ databases">
        <title>Comparative genome analyses of four rice-infecting Rhizoctonia solani isolates reveal extensive enrichment of homogalacturonan modification genes.</title>
        <authorList>
            <person name="Lee D.-Y."/>
            <person name="Jeon J."/>
            <person name="Kim K.-T."/>
            <person name="Cheong K."/>
            <person name="Song H."/>
            <person name="Choi G."/>
            <person name="Ko J."/>
            <person name="Opiyo S.O."/>
            <person name="Zuo S."/>
            <person name="Madhav S."/>
            <person name="Lee Y.-H."/>
            <person name="Wang G.-L."/>
        </authorList>
    </citation>
    <scope>NUCLEOTIDE SEQUENCE</scope>
    <source>
        <strain evidence="3">AG1-IA WGL</strain>
    </source>
</reference>
<dbReference type="EMBL" id="JACYCD010000692">
    <property type="protein sequence ID" value="KAF8688589.1"/>
    <property type="molecule type" value="Genomic_DNA"/>
</dbReference>
<dbReference type="InterPro" id="IPR013087">
    <property type="entry name" value="Znf_C2H2_type"/>
</dbReference>